<protein>
    <submittedName>
        <fullName evidence="6">Uncharacterized protein UP3</fullName>
    </submittedName>
</protein>
<dbReference type="EMBL" id="DQ056143">
    <property type="protein sequence ID" value="AAZ14904.1"/>
    <property type="molecule type" value="Genomic_DNA"/>
</dbReference>
<gene>
    <name evidence="6" type="primary">UP3</name>
</gene>
<dbReference type="PANTHER" id="PTHR13026:SF0">
    <property type="entry name" value="RIBOSOMAL RNA PROCESSING 1B"/>
    <property type="match status" value="1"/>
</dbReference>
<evidence type="ECO:0000313" key="6">
    <source>
        <dbReference type="EMBL" id="AAZ14904.1"/>
    </source>
</evidence>
<evidence type="ECO:0000256" key="4">
    <source>
        <dbReference type="ARBA" id="ARBA00023242"/>
    </source>
</evidence>
<dbReference type="GO" id="GO:0030688">
    <property type="term" value="C:preribosome, small subunit precursor"/>
    <property type="evidence" value="ECO:0007669"/>
    <property type="project" value="InterPro"/>
</dbReference>
<evidence type="ECO:0000256" key="1">
    <source>
        <dbReference type="ARBA" id="ARBA00004123"/>
    </source>
</evidence>
<dbReference type="GO" id="GO:0005634">
    <property type="term" value="C:nucleus"/>
    <property type="evidence" value="ECO:0007669"/>
    <property type="project" value="UniProtKB-SubCell"/>
</dbReference>
<name>Q1WMT7_COPDI</name>
<reference evidence="6" key="1">
    <citation type="journal article" date="2006" name="Genetics">
        <title>Evolution of the bipolar mating system of the mushroom Coprinellus disseminatus from its tetrapolar ancestors involves loss of mating-type-specific pheromone receptor function.</title>
        <authorList>
            <person name="James T.Y."/>
            <person name="Srivilai P."/>
            <person name="Kuees U."/>
            <person name="Vilgalys R."/>
        </authorList>
    </citation>
    <scope>NUCLEOTIDE SEQUENCE</scope>
    <source>
        <strain evidence="6">C345.1</strain>
    </source>
</reference>
<feature type="region of interest" description="Disordered" evidence="5">
    <location>
        <begin position="230"/>
        <end position="262"/>
    </location>
</feature>
<dbReference type="AlphaFoldDB" id="Q1WMT7"/>
<dbReference type="Pfam" id="PF05997">
    <property type="entry name" value="Nop52"/>
    <property type="match status" value="1"/>
</dbReference>
<dbReference type="GO" id="GO:0006364">
    <property type="term" value="P:rRNA processing"/>
    <property type="evidence" value="ECO:0007669"/>
    <property type="project" value="UniProtKB-KW"/>
</dbReference>
<dbReference type="InterPro" id="IPR010301">
    <property type="entry name" value="RRP1"/>
</dbReference>
<sequence length="319" mass="35802">MASAASGSNLPLGKVLASTEKKVRDKAIKSLAAFLSENSDNEIPPSEMKRLWKGIFYCFWMSDKPLVQQALASELAELVLTITSNTASIAFLRGFWQSMVREWNGIDQLRLDKYYMLVRRFVNAAFRLLARAKWDADLCLEYNGVLMAKVLTLHSPMDIKVPPGLVYHLADIYLEELDKVQNSASSENAPVPLTLVIAPLLSLSAQTMSKITFKRLKTAAWEPLLEALSPAAEASEDEEEGERPRKRSRIDEEGTWPGLGRTSCLDDPSRGCLDKETLLKGVRRKIFDVASDPSTRDSNRRQLYTLWKEADSVQDSDDE</sequence>
<evidence type="ECO:0000256" key="5">
    <source>
        <dbReference type="SAM" id="MobiDB-lite"/>
    </source>
</evidence>
<dbReference type="PANTHER" id="PTHR13026">
    <property type="entry name" value="NNP-1 PROTEIN NOVEL NUCLEAR PROTEIN 1 NOP52"/>
    <property type="match status" value="1"/>
</dbReference>
<comment type="subcellular location">
    <subcellularLocation>
        <location evidence="1">Nucleus</location>
    </subcellularLocation>
</comment>
<keyword evidence="4" id="KW-0539">Nucleus</keyword>
<proteinExistence type="inferred from homology"/>
<organism evidence="6">
    <name type="scientific">Coprinellus disseminatus</name>
    <name type="common">Fairy ink cap fungus</name>
    <dbReference type="NCBI Taxonomy" id="71703"/>
    <lineage>
        <taxon>Eukaryota</taxon>
        <taxon>Fungi</taxon>
        <taxon>Dikarya</taxon>
        <taxon>Basidiomycota</taxon>
        <taxon>Agaricomycotina</taxon>
        <taxon>Agaricomycetes</taxon>
        <taxon>Agaricomycetidae</taxon>
        <taxon>Agaricales</taxon>
        <taxon>Agaricineae</taxon>
        <taxon>Psathyrellaceae</taxon>
        <taxon>Coprinellus</taxon>
    </lineage>
</organism>
<accession>Q1WMT7</accession>
<keyword evidence="3" id="KW-0698">rRNA processing</keyword>
<evidence type="ECO:0000256" key="2">
    <source>
        <dbReference type="ARBA" id="ARBA00006374"/>
    </source>
</evidence>
<comment type="similarity">
    <text evidence="2">Belongs to the RRP1 family.</text>
</comment>
<evidence type="ECO:0000256" key="3">
    <source>
        <dbReference type="ARBA" id="ARBA00022552"/>
    </source>
</evidence>